<dbReference type="GO" id="GO:0003700">
    <property type="term" value="F:DNA-binding transcription factor activity"/>
    <property type="evidence" value="ECO:0007669"/>
    <property type="project" value="InterPro"/>
</dbReference>
<feature type="domain" description="B12-binding" evidence="5">
    <location>
        <begin position="191"/>
        <end position="322"/>
    </location>
</feature>
<dbReference type="InterPro" id="IPR047057">
    <property type="entry name" value="MerR_fam"/>
</dbReference>
<evidence type="ECO:0000256" key="3">
    <source>
        <dbReference type="ARBA" id="ARBA00023163"/>
    </source>
</evidence>
<dbReference type="SMART" id="SM00422">
    <property type="entry name" value="HTH_MERR"/>
    <property type="match status" value="1"/>
</dbReference>
<dbReference type="InterPro" id="IPR006158">
    <property type="entry name" value="Cobalamin-bd"/>
</dbReference>
<evidence type="ECO:0000256" key="2">
    <source>
        <dbReference type="ARBA" id="ARBA00023125"/>
    </source>
</evidence>
<dbReference type="Pfam" id="PF13411">
    <property type="entry name" value="MerR_1"/>
    <property type="match status" value="1"/>
</dbReference>
<dbReference type="PROSITE" id="PS50937">
    <property type="entry name" value="HTH_MERR_2"/>
    <property type="match status" value="1"/>
</dbReference>
<dbReference type="GO" id="GO:0003677">
    <property type="term" value="F:DNA binding"/>
    <property type="evidence" value="ECO:0007669"/>
    <property type="project" value="UniProtKB-KW"/>
</dbReference>
<dbReference type="CDD" id="cd02065">
    <property type="entry name" value="B12-binding_like"/>
    <property type="match status" value="1"/>
</dbReference>
<dbReference type="EMBL" id="QNRR01000002">
    <property type="protein sequence ID" value="RBP46299.1"/>
    <property type="molecule type" value="Genomic_DNA"/>
</dbReference>
<dbReference type="AlphaFoldDB" id="A0A366HSR2"/>
<evidence type="ECO:0000313" key="6">
    <source>
        <dbReference type="EMBL" id="RBP46299.1"/>
    </source>
</evidence>
<keyword evidence="3" id="KW-0804">Transcription</keyword>
<keyword evidence="7" id="KW-1185">Reference proteome</keyword>
<dbReference type="SUPFAM" id="SSF52242">
    <property type="entry name" value="Cobalamin (vitamin B12)-binding domain"/>
    <property type="match status" value="1"/>
</dbReference>
<dbReference type="Pfam" id="PF02310">
    <property type="entry name" value="B12-binding"/>
    <property type="match status" value="1"/>
</dbReference>
<sequence length="329" mass="36479">MSAPSRELRHPIKVVCHRTGLTAHVIRVWERRYGLVCCKRTDSNRRLYSDEEIERLRLLKQLTGCGHRISQIACLCLDELYHLHKKELPERIDAPAPVPDLTHATPDQCQARCMDAVKQLDCFTLTKLLEEACLRYGARTTLLRIVSPLVYEVGEAWRKGELRVSHEHLATNVVRDFLAIGARCYQPPPDAPEIVVTTPSGQCHEVGALLASAVARDLGWRATYLGPSLAAEEIAACVQTRRARAVALSLVYPSDDPNVPAEITKLRQLLPSSVALLMGGRAAFGYHRAVRIPDVRLVDCLASLEGALEELVGKVEMATDPFTGLLVKN</sequence>
<evidence type="ECO:0000256" key="1">
    <source>
        <dbReference type="ARBA" id="ARBA00023015"/>
    </source>
</evidence>
<keyword evidence="1" id="KW-0805">Transcription regulation</keyword>
<accession>A0A366HSR2</accession>
<dbReference type="PANTHER" id="PTHR30204">
    <property type="entry name" value="REDOX-CYCLING DRUG-SENSING TRANSCRIPTIONAL ACTIVATOR SOXR"/>
    <property type="match status" value="1"/>
</dbReference>
<evidence type="ECO:0000313" key="7">
    <source>
        <dbReference type="Proteomes" id="UP000253426"/>
    </source>
</evidence>
<reference evidence="6 7" key="1">
    <citation type="submission" date="2018-06" db="EMBL/GenBank/DDBJ databases">
        <title>Genomic Encyclopedia of Type Strains, Phase IV (KMG-IV): sequencing the most valuable type-strain genomes for metagenomic binning, comparative biology and taxonomic classification.</title>
        <authorList>
            <person name="Goeker M."/>
        </authorList>
    </citation>
    <scope>NUCLEOTIDE SEQUENCE [LARGE SCALE GENOMIC DNA]</scope>
    <source>
        <strain evidence="6 7">DSM 25532</strain>
    </source>
</reference>
<feature type="domain" description="HTH merR-type" evidence="4">
    <location>
        <begin position="9"/>
        <end position="78"/>
    </location>
</feature>
<dbReference type="PANTHER" id="PTHR30204:SF67">
    <property type="entry name" value="HTH-TYPE TRANSCRIPTIONAL REGULATOR MLRA-RELATED"/>
    <property type="match status" value="1"/>
</dbReference>
<dbReference type="SUPFAM" id="SSF46955">
    <property type="entry name" value="Putative DNA-binding domain"/>
    <property type="match status" value="1"/>
</dbReference>
<dbReference type="Gene3D" id="1.10.1240.10">
    <property type="entry name" value="Methionine synthase domain"/>
    <property type="match status" value="1"/>
</dbReference>
<dbReference type="InterPro" id="IPR009061">
    <property type="entry name" value="DNA-bd_dom_put_sf"/>
</dbReference>
<dbReference type="RefSeq" id="WP_113957827.1">
    <property type="nucleotide sequence ID" value="NZ_QNRR01000002.1"/>
</dbReference>
<dbReference type="Gene3D" id="3.40.50.280">
    <property type="entry name" value="Cobalamin-binding domain"/>
    <property type="match status" value="1"/>
</dbReference>
<evidence type="ECO:0000259" key="4">
    <source>
        <dbReference type="PROSITE" id="PS50937"/>
    </source>
</evidence>
<dbReference type="Gene3D" id="1.10.1660.10">
    <property type="match status" value="1"/>
</dbReference>
<proteinExistence type="predicted"/>
<dbReference type="PROSITE" id="PS51332">
    <property type="entry name" value="B12_BINDING"/>
    <property type="match status" value="1"/>
</dbReference>
<dbReference type="Proteomes" id="UP000253426">
    <property type="component" value="Unassembled WGS sequence"/>
</dbReference>
<dbReference type="GO" id="GO:0046872">
    <property type="term" value="F:metal ion binding"/>
    <property type="evidence" value="ECO:0007669"/>
    <property type="project" value="InterPro"/>
</dbReference>
<name>A0A366HSR2_9BACT</name>
<keyword evidence="2" id="KW-0238">DNA-binding</keyword>
<organism evidence="6 7">
    <name type="scientific">Roseimicrobium gellanilyticum</name>
    <dbReference type="NCBI Taxonomy" id="748857"/>
    <lineage>
        <taxon>Bacteria</taxon>
        <taxon>Pseudomonadati</taxon>
        <taxon>Verrucomicrobiota</taxon>
        <taxon>Verrucomicrobiia</taxon>
        <taxon>Verrucomicrobiales</taxon>
        <taxon>Verrucomicrobiaceae</taxon>
        <taxon>Roseimicrobium</taxon>
    </lineage>
</organism>
<dbReference type="InterPro" id="IPR036594">
    <property type="entry name" value="Meth_synthase_dom"/>
</dbReference>
<protein>
    <submittedName>
        <fullName evidence="6">B12 binding protein</fullName>
    </submittedName>
</protein>
<evidence type="ECO:0000259" key="5">
    <source>
        <dbReference type="PROSITE" id="PS51332"/>
    </source>
</evidence>
<comment type="caution">
    <text evidence="6">The sequence shown here is derived from an EMBL/GenBank/DDBJ whole genome shotgun (WGS) entry which is preliminary data.</text>
</comment>
<gene>
    <name evidence="6" type="ORF">DES53_102687</name>
</gene>
<dbReference type="CDD" id="cd01104">
    <property type="entry name" value="HTH_MlrA-CarA"/>
    <property type="match status" value="1"/>
</dbReference>
<dbReference type="Pfam" id="PF02607">
    <property type="entry name" value="B12-binding_2"/>
    <property type="match status" value="1"/>
</dbReference>
<dbReference type="InterPro" id="IPR003759">
    <property type="entry name" value="Cbl-bd_cap"/>
</dbReference>
<dbReference type="OrthoDB" id="122388at2"/>
<dbReference type="GO" id="GO:0031419">
    <property type="term" value="F:cobalamin binding"/>
    <property type="evidence" value="ECO:0007669"/>
    <property type="project" value="InterPro"/>
</dbReference>
<dbReference type="InterPro" id="IPR036724">
    <property type="entry name" value="Cobalamin-bd_sf"/>
</dbReference>
<dbReference type="InterPro" id="IPR000551">
    <property type="entry name" value="MerR-type_HTH_dom"/>
</dbReference>